<name>A0ACB6QAF1_9PLEO</name>
<reference evidence="1" key="1">
    <citation type="journal article" date="2020" name="Stud. Mycol.">
        <title>101 Dothideomycetes genomes: a test case for predicting lifestyles and emergence of pathogens.</title>
        <authorList>
            <person name="Haridas S."/>
            <person name="Albert R."/>
            <person name="Binder M."/>
            <person name="Bloem J."/>
            <person name="Labutti K."/>
            <person name="Salamov A."/>
            <person name="Andreopoulos B."/>
            <person name="Baker S."/>
            <person name="Barry K."/>
            <person name="Bills G."/>
            <person name="Bluhm B."/>
            <person name="Cannon C."/>
            <person name="Castanera R."/>
            <person name="Culley D."/>
            <person name="Daum C."/>
            <person name="Ezra D."/>
            <person name="Gonzalez J."/>
            <person name="Henrissat B."/>
            <person name="Kuo A."/>
            <person name="Liang C."/>
            <person name="Lipzen A."/>
            <person name="Lutzoni F."/>
            <person name="Magnuson J."/>
            <person name="Mondo S."/>
            <person name="Nolan M."/>
            <person name="Ohm R."/>
            <person name="Pangilinan J."/>
            <person name="Park H.-J."/>
            <person name="Ramirez L."/>
            <person name="Alfaro M."/>
            <person name="Sun H."/>
            <person name="Tritt A."/>
            <person name="Yoshinaga Y."/>
            <person name="Zwiers L.-H."/>
            <person name="Turgeon B."/>
            <person name="Goodwin S."/>
            <person name="Spatafora J."/>
            <person name="Crous P."/>
            <person name="Grigoriev I."/>
        </authorList>
    </citation>
    <scope>NUCLEOTIDE SEQUENCE</scope>
    <source>
        <strain evidence="1">ATCC 200398</strain>
    </source>
</reference>
<proteinExistence type="predicted"/>
<dbReference type="Proteomes" id="UP000799755">
    <property type="component" value="Unassembled WGS sequence"/>
</dbReference>
<comment type="caution">
    <text evidence="1">The sequence shown here is derived from an EMBL/GenBank/DDBJ whole genome shotgun (WGS) entry which is preliminary data.</text>
</comment>
<protein>
    <submittedName>
        <fullName evidence="1">Uncharacterized protein</fullName>
    </submittedName>
</protein>
<gene>
    <name evidence="1" type="ORF">BDR25DRAFT_396936</name>
</gene>
<evidence type="ECO:0000313" key="1">
    <source>
        <dbReference type="EMBL" id="KAF2463939.1"/>
    </source>
</evidence>
<evidence type="ECO:0000313" key="2">
    <source>
        <dbReference type="Proteomes" id="UP000799755"/>
    </source>
</evidence>
<keyword evidence="2" id="KW-1185">Reference proteome</keyword>
<sequence length="418" mass="45628">MKCEVVRCEVCESLTPVTYMIRAQSSAPRETSVNTDHVSCRALGIVTGGEGARCDSSDPCTCPTLPFFIDAFTNIWTSLPCASKHLFTVSSLSGRTSTLSFCGCSYEAVIKVSMLFGFANATLSRNSHIKLAGNVSIDQNSPLPISDDTSHPTPTPQALHVYLNSHSLTPHNLTPHTSHLTTSHLTPHNLTPHTSQPHTSQPHNLTPYALAMLQLVEMELIWSSGYTPSQQPQMGSEFHQLLDQQALSVPNLPPNQGSNEGGTFAQKRPGFGLFPGCLPALNAPDSPPYEGSNEGAQAVAWRRPARNRRVPCDVCGEWVTKAALTRHKMSRHSEYRPHDCHYCQKSFLRKDLRDRHVKSVHQDSFITTPTATVTPATPAVYLHGNGGIPEQNQRSSPIDLTIVSLALLPVLSGLERSL</sequence>
<accession>A0ACB6QAF1</accession>
<dbReference type="EMBL" id="MU003543">
    <property type="protein sequence ID" value="KAF2463939.1"/>
    <property type="molecule type" value="Genomic_DNA"/>
</dbReference>
<organism evidence="1 2">
    <name type="scientific">Lindgomyces ingoldianus</name>
    <dbReference type="NCBI Taxonomy" id="673940"/>
    <lineage>
        <taxon>Eukaryota</taxon>
        <taxon>Fungi</taxon>
        <taxon>Dikarya</taxon>
        <taxon>Ascomycota</taxon>
        <taxon>Pezizomycotina</taxon>
        <taxon>Dothideomycetes</taxon>
        <taxon>Pleosporomycetidae</taxon>
        <taxon>Pleosporales</taxon>
        <taxon>Lindgomycetaceae</taxon>
        <taxon>Lindgomyces</taxon>
    </lineage>
</organism>